<evidence type="ECO:0000313" key="16">
    <source>
        <dbReference type="EMBL" id="VGO16183.1"/>
    </source>
</evidence>
<evidence type="ECO:0000259" key="14">
    <source>
        <dbReference type="Pfam" id="PF02096"/>
    </source>
</evidence>
<dbReference type="GO" id="GO:0032977">
    <property type="term" value="F:membrane insertase activity"/>
    <property type="evidence" value="ECO:0007669"/>
    <property type="project" value="InterPro"/>
</dbReference>
<dbReference type="NCBIfam" id="TIGR03593">
    <property type="entry name" value="yidC_nterm"/>
    <property type="match status" value="1"/>
</dbReference>
<comment type="similarity">
    <text evidence="2 13">Belongs to the OXA1/ALB3/YidC family. Type 1 subfamily.</text>
</comment>
<dbReference type="PRINTS" id="PR00701">
    <property type="entry name" value="60KDINNERMP"/>
</dbReference>
<dbReference type="Pfam" id="PF14849">
    <property type="entry name" value="YidC_periplas"/>
    <property type="match status" value="1"/>
</dbReference>
<dbReference type="AlphaFoldDB" id="A0A6C2U8M9"/>
<dbReference type="PANTHER" id="PTHR12428">
    <property type="entry name" value="OXA1"/>
    <property type="match status" value="1"/>
</dbReference>
<dbReference type="CDD" id="cd20070">
    <property type="entry name" value="5TM_YidC_Alb3"/>
    <property type="match status" value="1"/>
</dbReference>
<dbReference type="Gene3D" id="2.70.98.90">
    <property type="match status" value="1"/>
</dbReference>
<dbReference type="InterPro" id="IPR028053">
    <property type="entry name" value="Membr_insert_YidC_N"/>
</dbReference>
<dbReference type="GO" id="GO:0005886">
    <property type="term" value="C:plasma membrane"/>
    <property type="evidence" value="ECO:0007669"/>
    <property type="project" value="UniProtKB-SubCell"/>
</dbReference>
<evidence type="ECO:0000256" key="5">
    <source>
        <dbReference type="ARBA" id="ARBA00022475"/>
    </source>
</evidence>
<evidence type="ECO:0000256" key="10">
    <source>
        <dbReference type="ARBA" id="ARBA00023186"/>
    </source>
</evidence>
<evidence type="ECO:0000313" key="17">
    <source>
        <dbReference type="Proteomes" id="UP000366872"/>
    </source>
</evidence>
<dbReference type="EMBL" id="CAAHFG010000003">
    <property type="protein sequence ID" value="VGO16183.1"/>
    <property type="molecule type" value="Genomic_DNA"/>
</dbReference>
<keyword evidence="5 13" id="KW-1003">Cell membrane</keyword>
<dbReference type="RefSeq" id="WP_136081729.1">
    <property type="nucleotide sequence ID" value="NZ_CAAHFG010000003.1"/>
</dbReference>
<dbReference type="InterPro" id="IPR001708">
    <property type="entry name" value="YidC/ALB3/OXA1/COX18"/>
</dbReference>
<organism evidence="16 17">
    <name type="scientific">Pontiella desulfatans</name>
    <dbReference type="NCBI Taxonomy" id="2750659"/>
    <lineage>
        <taxon>Bacteria</taxon>
        <taxon>Pseudomonadati</taxon>
        <taxon>Kiritimatiellota</taxon>
        <taxon>Kiritimatiellia</taxon>
        <taxon>Kiritimatiellales</taxon>
        <taxon>Pontiellaceae</taxon>
        <taxon>Pontiella</taxon>
    </lineage>
</organism>
<keyword evidence="17" id="KW-1185">Reference proteome</keyword>
<name>A0A6C2U8M9_PONDE</name>
<evidence type="ECO:0000256" key="13">
    <source>
        <dbReference type="HAMAP-Rule" id="MF_01810"/>
    </source>
</evidence>
<keyword evidence="7 13" id="KW-0653">Protein transport</keyword>
<dbReference type="InterPro" id="IPR047196">
    <property type="entry name" value="YidC_ALB_C"/>
</dbReference>
<dbReference type="GO" id="GO:0015031">
    <property type="term" value="P:protein transport"/>
    <property type="evidence" value="ECO:0007669"/>
    <property type="project" value="UniProtKB-KW"/>
</dbReference>
<keyword evidence="6 13" id="KW-0812">Transmembrane</keyword>
<dbReference type="PANTHER" id="PTHR12428:SF65">
    <property type="entry name" value="CYTOCHROME C OXIDASE ASSEMBLY PROTEIN COX18, MITOCHONDRIAL"/>
    <property type="match status" value="1"/>
</dbReference>
<evidence type="ECO:0000256" key="6">
    <source>
        <dbReference type="ARBA" id="ARBA00022692"/>
    </source>
</evidence>
<dbReference type="CDD" id="cd19961">
    <property type="entry name" value="EcYidC-like_peri"/>
    <property type="match status" value="1"/>
</dbReference>
<comment type="subunit">
    <text evidence="13">Interacts with the Sec translocase complex via SecD. Specifically interacts with transmembrane segments of nascent integral membrane proteins during membrane integration.</text>
</comment>
<evidence type="ECO:0000256" key="11">
    <source>
        <dbReference type="ARBA" id="ARBA00033245"/>
    </source>
</evidence>
<gene>
    <name evidence="13 16" type="primary">yidC</name>
    <name evidence="16" type="ORF">PDESU_04773</name>
</gene>
<sequence length="580" mass="64426">MNKKDLVPVILLALLIPVWMFIDRTFIAPKYPAKTPVPAEQVVEATPVTTNAAASADVVRPEAAPVVAEVEEPATEEIIETLENGKVTLELSSWGGGIKSATLQDYPELNEKDSAPVEIGFDKAALAYEGLAGIGANEALAIRKAGDGRSVTFSKTLDSGLVYQRTVSFTNDYVLTISDRFTNPGANAATLDDARILTGRMENPADMKAMKGVSILGVDSFTPAGGVNYWGKKLHKLHDKNGPVSIDLVPEEMSGVEVDWVSTKNKFFVQILRPEEPVATMAILSSRDPSQKGVVPEDIASALVFKQQVIGAGESVANNYTYFIGPKNYSVLKDSGYSMEKVMEFETTGAFSFMNWLMEPARRFLLWTLNKFFAVIPNYGVAIILLTLLIRILFWPLTHKSTESMKRMQEIQPEIKALQAKYKKDPQRMQQETMKLYKEKKVNPMGGCIPMFVQIPVFIALFTVLRNAIELRYAGFLWIADLSQPENLFAGSIPFVGSLNILPLLMSVSMIWQQKLSSPGTAATPEQQQQQKMMMFMMPIMMLFFFYSMPSGLVLYWTTSNLLMIAQTGFRNLRKKTVKA</sequence>
<evidence type="ECO:0000256" key="4">
    <source>
        <dbReference type="ARBA" id="ARBA00022448"/>
    </source>
</evidence>
<dbReference type="HAMAP" id="MF_01810">
    <property type="entry name" value="YidC_type1"/>
    <property type="match status" value="1"/>
</dbReference>
<dbReference type="Pfam" id="PF02096">
    <property type="entry name" value="60KD_IMP"/>
    <property type="match status" value="1"/>
</dbReference>
<dbReference type="Proteomes" id="UP000366872">
    <property type="component" value="Unassembled WGS sequence"/>
</dbReference>
<comment type="caution">
    <text evidence="13">Lacks conserved residue(s) required for the propagation of feature annotation.</text>
</comment>
<evidence type="ECO:0000256" key="2">
    <source>
        <dbReference type="ARBA" id="ARBA00010527"/>
    </source>
</evidence>
<evidence type="ECO:0000259" key="15">
    <source>
        <dbReference type="Pfam" id="PF14849"/>
    </source>
</evidence>
<reference evidence="16 17" key="1">
    <citation type="submission" date="2019-04" db="EMBL/GenBank/DDBJ databases">
        <authorList>
            <person name="Van Vliet M D."/>
        </authorList>
    </citation>
    <scope>NUCLEOTIDE SEQUENCE [LARGE SCALE GENOMIC DNA]</scope>
    <source>
        <strain evidence="16 17">F1</strain>
    </source>
</reference>
<dbReference type="GO" id="GO:0051205">
    <property type="term" value="P:protein insertion into membrane"/>
    <property type="evidence" value="ECO:0007669"/>
    <property type="project" value="TreeGrafter"/>
</dbReference>
<keyword evidence="8 13" id="KW-1133">Transmembrane helix</keyword>
<dbReference type="InterPro" id="IPR019998">
    <property type="entry name" value="Membr_insert_YidC"/>
</dbReference>
<dbReference type="InterPro" id="IPR038221">
    <property type="entry name" value="YidC_periplasmic_sf"/>
</dbReference>
<keyword evidence="10 13" id="KW-0143">Chaperone</keyword>
<evidence type="ECO:0000256" key="12">
    <source>
        <dbReference type="ARBA" id="ARBA00033342"/>
    </source>
</evidence>
<evidence type="ECO:0000256" key="9">
    <source>
        <dbReference type="ARBA" id="ARBA00023136"/>
    </source>
</evidence>
<evidence type="ECO:0000256" key="3">
    <source>
        <dbReference type="ARBA" id="ARBA00015325"/>
    </source>
</evidence>
<keyword evidence="4 13" id="KW-0813">Transport</keyword>
<dbReference type="InterPro" id="IPR028055">
    <property type="entry name" value="YidC/Oxa/ALB_C"/>
</dbReference>
<proteinExistence type="inferred from homology"/>
<feature type="transmembrane region" description="Helical" evidence="13">
    <location>
        <begin position="379"/>
        <end position="398"/>
    </location>
</feature>
<evidence type="ECO:0000256" key="1">
    <source>
        <dbReference type="ARBA" id="ARBA00004429"/>
    </source>
</evidence>
<dbReference type="PRINTS" id="PR01900">
    <property type="entry name" value="YIDCPROTEIN"/>
</dbReference>
<evidence type="ECO:0000256" key="8">
    <source>
        <dbReference type="ARBA" id="ARBA00022989"/>
    </source>
</evidence>
<dbReference type="NCBIfam" id="TIGR03592">
    <property type="entry name" value="yidC_oxa1_cterm"/>
    <property type="match status" value="1"/>
</dbReference>
<feature type="domain" description="Membrane insertase YidC N-terminal" evidence="15">
    <location>
        <begin position="81"/>
        <end position="359"/>
    </location>
</feature>
<protein>
    <recommendedName>
        <fullName evidence="3 13">Membrane protein insertase YidC</fullName>
    </recommendedName>
    <alternativeName>
        <fullName evidence="12 13">Foldase YidC</fullName>
    </alternativeName>
    <alternativeName>
        <fullName evidence="11 13">Membrane integrase YidC</fullName>
    </alternativeName>
    <alternativeName>
        <fullName evidence="13">Membrane protein YidC</fullName>
    </alternativeName>
</protein>
<comment type="subcellular location">
    <subcellularLocation>
        <location evidence="1">Cell inner membrane</location>
        <topology evidence="1">Multi-pass membrane protein</topology>
    </subcellularLocation>
    <subcellularLocation>
        <location evidence="13">Cell membrane</location>
        <topology evidence="13">Multi-pass membrane protein</topology>
    </subcellularLocation>
</comment>
<accession>A0A6C2U8M9</accession>
<keyword evidence="9 13" id="KW-0472">Membrane</keyword>
<feature type="transmembrane region" description="Helical" evidence="13">
    <location>
        <begin position="448"/>
        <end position="469"/>
    </location>
</feature>
<evidence type="ECO:0000256" key="7">
    <source>
        <dbReference type="ARBA" id="ARBA00022927"/>
    </source>
</evidence>
<comment type="function">
    <text evidence="13">Required for the insertion and/or proper folding and/or complex formation of integral membrane proteins into the membrane. Involved in integration of membrane proteins that insert both dependently and independently of the Sec translocase complex, as well as at least some lipoproteins. Aids folding of multispanning membrane proteins.</text>
</comment>
<feature type="domain" description="Membrane insertase YidC/Oxa/ALB C-terminal" evidence="14">
    <location>
        <begin position="379"/>
        <end position="569"/>
    </location>
</feature>